<proteinExistence type="predicted"/>
<organism evidence="1 2">
    <name type="scientific">Pyronema omphalodes (strain CBS 100304)</name>
    <name type="common">Pyronema confluens</name>
    <dbReference type="NCBI Taxonomy" id="1076935"/>
    <lineage>
        <taxon>Eukaryota</taxon>
        <taxon>Fungi</taxon>
        <taxon>Dikarya</taxon>
        <taxon>Ascomycota</taxon>
        <taxon>Pezizomycotina</taxon>
        <taxon>Pezizomycetes</taxon>
        <taxon>Pezizales</taxon>
        <taxon>Pyronemataceae</taxon>
        <taxon>Pyronema</taxon>
    </lineage>
</organism>
<evidence type="ECO:0000313" key="2">
    <source>
        <dbReference type="Proteomes" id="UP000018144"/>
    </source>
</evidence>
<dbReference type="AlphaFoldDB" id="U4LKV3"/>
<keyword evidence="2" id="KW-1185">Reference proteome</keyword>
<gene>
    <name evidence="1" type="ORF">PCON_13017</name>
</gene>
<dbReference type="Proteomes" id="UP000018144">
    <property type="component" value="Unassembled WGS sequence"/>
</dbReference>
<evidence type="ECO:0000313" key="1">
    <source>
        <dbReference type="EMBL" id="CCX13424.1"/>
    </source>
</evidence>
<sequence>MPIGSYPTQDHHKYSIWPFCRFLRV</sequence>
<accession>U4LKV3</accession>
<protein>
    <submittedName>
        <fullName evidence="1">Uncharacterized protein</fullName>
    </submittedName>
</protein>
<name>U4LKV3_PYROM</name>
<reference evidence="1 2" key="1">
    <citation type="journal article" date="2013" name="PLoS Genet.">
        <title>The genome and development-dependent transcriptomes of Pyronema confluens: a window into fungal evolution.</title>
        <authorList>
            <person name="Traeger S."/>
            <person name="Altegoer F."/>
            <person name="Freitag M."/>
            <person name="Gabaldon T."/>
            <person name="Kempken F."/>
            <person name="Kumar A."/>
            <person name="Marcet-Houben M."/>
            <person name="Poggeler S."/>
            <person name="Stajich J.E."/>
            <person name="Nowrousian M."/>
        </authorList>
    </citation>
    <scope>NUCLEOTIDE SEQUENCE [LARGE SCALE GENOMIC DNA]</scope>
    <source>
        <strain evidence="2">CBS 100304</strain>
        <tissue evidence="1">Vegetative mycelium</tissue>
    </source>
</reference>
<dbReference type="EMBL" id="HF935843">
    <property type="protein sequence ID" value="CCX13424.1"/>
    <property type="molecule type" value="Genomic_DNA"/>
</dbReference>